<name>A0A815MEK2_9BILA</name>
<comment type="caution">
    <text evidence="2">The sequence shown here is derived from an EMBL/GenBank/DDBJ whole genome shotgun (WGS) entry which is preliminary data.</text>
</comment>
<evidence type="ECO:0000313" key="3">
    <source>
        <dbReference type="Proteomes" id="UP000663882"/>
    </source>
</evidence>
<accession>A0A815MEK2</accession>
<feature type="compositionally biased region" description="Polar residues" evidence="1">
    <location>
        <begin position="1"/>
        <end position="17"/>
    </location>
</feature>
<evidence type="ECO:0000256" key="1">
    <source>
        <dbReference type="SAM" id="MobiDB-lite"/>
    </source>
</evidence>
<gene>
    <name evidence="2" type="ORF">RFH988_LOCUS35453</name>
</gene>
<proteinExistence type="predicted"/>
<dbReference type="AlphaFoldDB" id="A0A815MEK2"/>
<evidence type="ECO:0000313" key="2">
    <source>
        <dbReference type="EMBL" id="CAF1417142.1"/>
    </source>
</evidence>
<sequence>MASSLQYSAHKSSSKENGQYKAKHKTKNYQFLPQGESTRIDEDKKIPSDTMGKNLRFHESYRLLLYSRLYILNHTDLKLIENNRTLINVIHTQYLVFPKEK</sequence>
<reference evidence="2" key="1">
    <citation type="submission" date="2021-02" db="EMBL/GenBank/DDBJ databases">
        <authorList>
            <person name="Nowell W R."/>
        </authorList>
    </citation>
    <scope>NUCLEOTIDE SEQUENCE</scope>
</reference>
<organism evidence="2 3">
    <name type="scientific">Rotaria sordida</name>
    <dbReference type="NCBI Taxonomy" id="392033"/>
    <lineage>
        <taxon>Eukaryota</taxon>
        <taxon>Metazoa</taxon>
        <taxon>Spiralia</taxon>
        <taxon>Gnathifera</taxon>
        <taxon>Rotifera</taxon>
        <taxon>Eurotatoria</taxon>
        <taxon>Bdelloidea</taxon>
        <taxon>Philodinida</taxon>
        <taxon>Philodinidae</taxon>
        <taxon>Rotaria</taxon>
    </lineage>
</organism>
<protein>
    <submittedName>
        <fullName evidence="2">Uncharacterized protein</fullName>
    </submittedName>
</protein>
<dbReference type="EMBL" id="CAJNOO010005403">
    <property type="protein sequence ID" value="CAF1417142.1"/>
    <property type="molecule type" value="Genomic_DNA"/>
</dbReference>
<dbReference type="Proteomes" id="UP000663882">
    <property type="component" value="Unassembled WGS sequence"/>
</dbReference>
<feature type="region of interest" description="Disordered" evidence="1">
    <location>
        <begin position="1"/>
        <end position="34"/>
    </location>
</feature>